<evidence type="ECO:0000313" key="2">
    <source>
        <dbReference type="Proteomes" id="UP000823775"/>
    </source>
</evidence>
<sequence>MFKTKKRLDKELARSEASKKFLDYGTSKYQTVYYSRDQSNYLSESQSIQPYVMGFCLVKRPSSFNFHGAWLYNYGVGIHLLENKAMEDYDAINEPRLINPKDNQYSSSVLTLWW</sequence>
<dbReference type="EMBL" id="JACEIK010000094">
    <property type="protein sequence ID" value="MCD7449418.1"/>
    <property type="molecule type" value="Genomic_DNA"/>
</dbReference>
<name>A0ABS8RRH2_DATST</name>
<keyword evidence="2" id="KW-1185">Reference proteome</keyword>
<protein>
    <submittedName>
        <fullName evidence="1">Uncharacterized protein</fullName>
    </submittedName>
</protein>
<dbReference type="PANTHER" id="PTHR46142:SF4">
    <property type="entry name" value="OS04G0538900 PROTEIN"/>
    <property type="match status" value="1"/>
</dbReference>
<proteinExistence type="predicted"/>
<dbReference type="PANTHER" id="PTHR46142">
    <property type="match status" value="1"/>
</dbReference>
<evidence type="ECO:0000313" key="1">
    <source>
        <dbReference type="EMBL" id="MCD7449418.1"/>
    </source>
</evidence>
<organism evidence="1 2">
    <name type="scientific">Datura stramonium</name>
    <name type="common">Jimsonweed</name>
    <name type="synonym">Common thornapple</name>
    <dbReference type="NCBI Taxonomy" id="4076"/>
    <lineage>
        <taxon>Eukaryota</taxon>
        <taxon>Viridiplantae</taxon>
        <taxon>Streptophyta</taxon>
        <taxon>Embryophyta</taxon>
        <taxon>Tracheophyta</taxon>
        <taxon>Spermatophyta</taxon>
        <taxon>Magnoliopsida</taxon>
        <taxon>eudicotyledons</taxon>
        <taxon>Gunneridae</taxon>
        <taxon>Pentapetalae</taxon>
        <taxon>asterids</taxon>
        <taxon>lamiids</taxon>
        <taxon>Solanales</taxon>
        <taxon>Solanaceae</taxon>
        <taxon>Solanoideae</taxon>
        <taxon>Datureae</taxon>
        <taxon>Datura</taxon>
    </lineage>
</organism>
<dbReference type="Proteomes" id="UP000823775">
    <property type="component" value="Unassembled WGS sequence"/>
</dbReference>
<reference evidence="1 2" key="1">
    <citation type="journal article" date="2021" name="BMC Genomics">
        <title>Datura genome reveals duplications of psychoactive alkaloid biosynthetic genes and high mutation rate following tissue culture.</title>
        <authorList>
            <person name="Rajewski A."/>
            <person name="Carter-House D."/>
            <person name="Stajich J."/>
            <person name="Litt A."/>
        </authorList>
    </citation>
    <scope>NUCLEOTIDE SEQUENCE [LARGE SCALE GENOMIC DNA]</scope>
    <source>
        <strain evidence="1">AR-01</strain>
    </source>
</reference>
<gene>
    <name evidence="1" type="ORF">HAX54_052124</name>
</gene>
<comment type="caution">
    <text evidence="1">The sequence shown here is derived from an EMBL/GenBank/DDBJ whole genome shotgun (WGS) entry which is preliminary data.</text>
</comment>
<accession>A0ABS8RRH2</accession>